<reference evidence="1 2" key="1">
    <citation type="submission" date="2022-03" db="EMBL/GenBank/DDBJ databases">
        <title>Pseudonocardia alaer sp. nov., a novel actinomycete isolated from reed forest soil.</title>
        <authorList>
            <person name="Wang L."/>
        </authorList>
    </citation>
    <scope>NUCLEOTIDE SEQUENCE [LARGE SCALE GENOMIC DNA]</scope>
    <source>
        <strain evidence="1 2">Y-16303</strain>
    </source>
</reference>
<gene>
    <name evidence="1" type="ORF">MMF94_36740</name>
</gene>
<organism evidence="1 2">
    <name type="scientific">Pseudonocardia alaniniphila</name>
    <dbReference type="NCBI Taxonomy" id="75291"/>
    <lineage>
        <taxon>Bacteria</taxon>
        <taxon>Bacillati</taxon>
        <taxon>Actinomycetota</taxon>
        <taxon>Actinomycetes</taxon>
        <taxon>Pseudonocardiales</taxon>
        <taxon>Pseudonocardiaceae</taxon>
        <taxon>Pseudonocardia</taxon>
    </lineage>
</organism>
<dbReference type="Proteomes" id="UP001299970">
    <property type="component" value="Unassembled WGS sequence"/>
</dbReference>
<name>A0ABS9TSQ7_9PSEU</name>
<accession>A0ABS9TSQ7</accession>
<keyword evidence="2" id="KW-1185">Reference proteome</keyword>
<protein>
    <recommendedName>
        <fullName evidence="3">XRE family transcriptional regulator</fullName>
    </recommendedName>
</protein>
<evidence type="ECO:0000313" key="2">
    <source>
        <dbReference type="Proteomes" id="UP001299970"/>
    </source>
</evidence>
<dbReference type="InterPro" id="IPR011990">
    <property type="entry name" value="TPR-like_helical_dom_sf"/>
</dbReference>
<sequence>MISDMERGRRKPGHYKPLLCDLFGRTADELGFPDDQPEAVLVPAVDLSAMLSQASAVTPATVQDLQRQVDGLRTLDRQLGSPAVIEPTRHLVNTVQDLMSHVFACGIRSTLAAVLSDAAALNAWQVLNAGEVQGAWKLHDLARTAGLESAQPHLLAHAMGEQTYGLLDLDRPADALQLIEAAREVAGTRVPQLLRAWLHAAEAEVHAALGDGLKCRAALDAATKTLPSDTNNAETPYVSLDEWHLERWRGNVLAKLGDSTALQSLLVALEGTPSTFVRAAASLHCDIAQSLAMRGDRAASLRHAQQARTLARQTGSVRQLKRIDVVMRKTA</sequence>
<evidence type="ECO:0008006" key="3">
    <source>
        <dbReference type="Google" id="ProtNLM"/>
    </source>
</evidence>
<dbReference type="EMBL" id="JAKXMK010000041">
    <property type="protein sequence ID" value="MCH6171276.1"/>
    <property type="molecule type" value="Genomic_DNA"/>
</dbReference>
<dbReference type="RefSeq" id="WP_241042083.1">
    <property type="nucleotide sequence ID" value="NZ_BAAAJF010000010.1"/>
</dbReference>
<proteinExistence type="predicted"/>
<comment type="caution">
    <text evidence="1">The sequence shown here is derived from an EMBL/GenBank/DDBJ whole genome shotgun (WGS) entry which is preliminary data.</text>
</comment>
<evidence type="ECO:0000313" key="1">
    <source>
        <dbReference type="EMBL" id="MCH6171276.1"/>
    </source>
</evidence>
<dbReference type="Gene3D" id="1.25.40.10">
    <property type="entry name" value="Tetratricopeptide repeat domain"/>
    <property type="match status" value="1"/>
</dbReference>